<evidence type="ECO:0000256" key="4">
    <source>
        <dbReference type="ARBA" id="ARBA00022801"/>
    </source>
</evidence>
<dbReference type="GO" id="GO:0005829">
    <property type="term" value="C:cytosol"/>
    <property type="evidence" value="ECO:0007669"/>
    <property type="project" value="TreeGrafter"/>
</dbReference>
<feature type="domain" description="Nucleoside phosphorylase" evidence="6">
    <location>
        <begin position="3"/>
        <end position="225"/>
    </location>
</feature>
<keyword evidence="8" id="KW-1185">Reference proteome</keyword>
<keyword evidence="3" id="KW-0028">Amino-acid biosynthesis</keyword>
<dbReference type="GO" id="GO:0009164">
    <property type="term" value="P:nucleoside catabolic process"/>
    <property type="evidence" value="ECO:0007669"/>
    <property type="project" value="InterPro"/>
</dbReference>
<evidence type="ECO:0000259" key="6">
    <source>
        <dbReference type="Pfam" id="PF01048"/>
    </source>
</evidence>
<comment type="pathway">
    <text evidence="1">Amino-acid biosynthesis; L-methionine biosynthesis via salvage pathway; S-methyl-5-thio-alpha-D-ribose 1-phosphate from S-methyl-5'-thioadenosine (hydrolase route): step 1/2.</text>
</comment>
<dbReference type="GO" id="GO:0019509">
    <property type="term" value="P:L-methionine salvage from methylthioadenosine"/>
    <property type="evidence" value="ECO:0007669"/>
    <property type="project" value="UniProtKB-UniPathway"/>
</dbReference>
<sequence length="234" mass="26393">MKTIGIIGAMNIEIELIKNKIIIEDERKYAGFIFYIGKYKGLNIILTSCGIGKVNAASCTQILIDRFNVTEIINTGIGGSLNKKVGLCDIVISENVTYHDVRQTQMKTYFPFKEFFTANKQLVEIAVKAYENMSPKEYNYHIGRIVTGETFVCEDELKEKIISRYNPYCVEMEGAAIGHVAEINEVPFIIIRSISDNADDNATLNYDEFEIIAANNSAMIILNMLDLISISEFR</sequence>
<dbReference type="UniPathway" id="UPA00904">
    <property type="reaction ID" value="UER00871"/>
</dbReference>
<evidence type="ECO:0000256" key="2">
    <source>
        <dbReference type="ARBA" id="ARBA00011974"/>
    </source>
</evidence>
<keyword evidence="4 7" id="KW-0378">Hydrolase</keyword>
<dbReference type="Gene3D" id="3.40.50.1580">
    <property type="entry name" value="Nucleoside phosphorylase domain"/>
    <property type="match status" value="1"/>
</dbReference>
<evidence type="ECO:0000313" key="8">
    <source>
        <dbReference type="Proteomes" id="UP000298381"/>
    </source>
</evidence>
<evidence type="ECO:0000313" key="7">
    <source>
        <dbReference type="EMBL" id="TFZ40182.1"/>
    </source>
</evidence>
<dbReference type="NCBIfam" id="NF011286">
    <property type="entry name" value="PRK14697.1"/>
    <property type="match status" value="1"/>
</dbReference>
<dbReference type="InterPro" id="IPR010049">
    <property type="entry name" value="MTA_SAH_Nsdase"/>
</dbReference>
<evidence type="ECO:0000256" key="5">
    <source>
        <dbReference type="ARBA" id="ARBA00023167"/>
    </source>
</evidence>
<dbReference type="Pfam" id="PF01048">
    <property type="entry name" value="PNP_UDP_1"/>
    <property type="match status" value="1"/>
</dbReference>
<dbReference type="RefSeq" id="WP_135270955.1">
    <property type="nucleotide sequence ID" value="NZ_SRIB01000006.1"/>
</dbReference>
<protein>
    <recommendedName>
        <fullName evidence="2">adenosylhomocysteine nucleosidase</fullName>
        <ecNumber evidence="2">3.2.2.9</ecNumber>
    </recommendedName>
</protein>
<dbReference type="InterPro" id="IPR000845">
    <property type="entry name" value="Nucleoside_phosphorylase_d"/>
</dbReference>
<dbReference type="Proteomes" id="UP000298381">
    <property type="component" value="Unassembled WGS sequence"/>
</dbReference>
<organism evidence="7 8">
    <name type="scientific">Soehngenia longivitae</name>
    <dbReference type="NCBI Taxonomy" id="2562294"/>
    <lineage>
        <taxon>Bacteria</taxon>
        <taxon>Bacillati</taxon>
        <taxon>Bacillota</taxon>
        <taxon>Tissierellia</taxon>
        <taxon>Tissierellales</taxon>
        <taxon>Tissierellaceae</taxon>
        <taxon>Soehngenia</taxon>
    </lineage>
</organism>
<reference evidence="7 8" key="1">
    <citation type="submission" date="2019-03" db="EMBL/GenBank/DDBJ databases">
        <title>Draft genome sequence data and analysis of a Fermenting Bacterium, Soehngenia longevitae strain 1933PT, isolated from petroleum reservoir in Azerbaijan.</title>
        <authorList>
            <person name="Grouzdev D.S."/>
            <person name="Bidzhieva S.K."/>
            <person name="Sokolova D.S."/>
            <person name="Tourova T.P."/>
            <person name="Poltaraus A.B."/>
            <person name="Nazina T.N."/>
        </authorList>
    </citation>
    <scope>NUCLEOTIDE SEQUENCE [LARGE SCALE GENOMIC DNA]</scope>
    <source>
        <strain evidence="7 8">1933P</strain>
    </source>
</reference>
<dbReference type="NCBIfam" id="TIGR01704">
    <property type="entry name" value="MTA_SAH-Nsdase"/>
    <property type="match status" value="1"/>
</dbReference>
<dbReference type="SUPFAM" id="SSF53167">
    <property type="entry name" value="Purine and uridine phosphorylases"/>
    <property type="match status" value="1"/>
</dbReference>
<name>A0A4Z0D5R8_9FIRM</name>
<evidence type="ECO:0000256" key="3">
    <source>
        <dbReference type="ARBA" id="ARBA00022605"/>
    </source>
</evidence>
<dbReference type="GO" id="GO:0008930">
    <property type="term" value="F:methylthioadenosine nucleosidase activity"/>
    <property type="evidence" value="ECO:0007669"/>
    <property type="project" value="InterPro"/>
</dbReference>
<keyword evidence="7" id="KW-0326">Glycosidase</keyword>
<comment type="caution">
    <text evidence="7">The sequence shown here is derived from an EMBL/GenBank/DDBJ whole genome shotgun (WGS) entry which is preliminary data.</text>
</comment>
<dbReference type="EC" id="3.2.2.9" evidence="2"/>
<dbReference type="OrthoDB" id="9792278at2"/>
<dbReference type="GO" id="GO:0008782">
    <property type="term" value="F:adenosylhomocysteine nucleosidase activity"/>
    <property type="evidence" value="ECO:0007669"/>
    <property type="project" value="UniProtKB-EC"/>
</dbReference>
<dbReference type="InterPro" id="IPR035994">
    <property type="entry name" value="Nucleoside_phosphorylase_sf"/>
</dbReference>
<dbReference type="GO" id="GO:0019284">
    <property type="term" value="P:L-methionine salvage from S-adenosylmethionine"/>
    <property type="evidence" value="ECO:0007669"/>
    <property type="project" value="TreeGrafter"/>
</dbReference>
<dbReference type="EMBL" id="SRIB01000006">
    <property type="protein sequence ID" value="TFZ40182.1"/>
    <property type="molecule type" value="Genomic_DNA"/>
</dbReference>
<dbReference type="NCBIfam" id="NF004079">
    <property type="entry name" value="PRK05584.1"/>
    <property type="match status" value="1"/>
</dbReference>
<evidence type="ECO:0000256" key="1">
    <source>
        <dbReference type="ARBA" id="ARBA00004945"/>
    </source>
</evidence>
<proteinExistence type="predicted"/>
<gene>
    <name evidence="7" type="ORF">E4100_05050</name>
</gene>
<keyword evidence="5" id="KW-0486">Methionine biosynthesis</keyword>
<dbReference type="PANTHER" id="PTHR46832:SF1">
    <property type="entry name" value="5'-METHYLTHIOADENOSINE_S-ADENOSYLHOMOCYSTEINE NUCLEOSIDASE"/>
    <property type="match status" value="1"/>
</dbReference>
<dbReference type="CDD" id="cd09008">
    <property type="entry name" value="MTAN"/>
    <property type="match status" value="1"/>
</dbReference>
<dbReference type="AlphaFoldDB" id="A0A4Z0D5R8"/>
<accession>A0A4Z0D5R8</accession>
<dbReference type="PANTHER" id="PTHR46832">
    <property type="entry name" value="5'-METHYLTHIOADENOSINE/S-ADENOSYLHOMOCYSTEINE NUCLEOSIDASE"/>
    <property type="match status" value="1"/>
</dbReference>